<gene>
    <name evidence="1" type="ORF">RhiirA5_366337</name>
</gene>
<dbReference type="VEuPathDB" id="FungiDB:FUN_024872"/>
<reference evidence="1 2" key="1">
    <citation type="submission" date="2016-04" db="EMBL/GenBank/DDBJ databases">
        <title>Genome analyses suggest a sexual origin of heterokaryosis in a supposedly ancient asexual fungus.</title>
        <authorList>
            <person name="Ropars J."/>
            <person name="Sedzielewska K."/>
            <person name="Noel J."/>
            <person name="Charron P."/>
            <person name="Farinelli L."/>
            <person name="Marton T."/>
            <person name="Kruger M."/>
            <person name="Pelin A."/>
            <person name="Brachmann A."/>
            <person name="Corradi N."/>
        </authorList>
    </citation>
    <scope>NUCLEOTIDE SEQUENCE [LARGE SCALE GENOMIC DNA]</scope>
    <source>
        <strain evidence="1 2">A5</strain>
    </source>
</reference>
<proteinExistence type="predicted"/>
<dbReference type="EMBL" id="LLXJ01002135">
    <property type="protein sequence ID" value="PKB99589.1"/>
    <property type="molecule type" value="Genomic_DNA"/>
</dbReference>
<comment type="caution">
    <text evidence="1">The sequence shown here is derived from an EMBL/GenBank/DDBJ whole genome shotgun (WGS) entry which is preliminary data.</text>
</comment>
<protein>
    <submittedName>
        <fullName evidence="1">Uncharacterized protein</fullName>
    </submittedName>
</protein>
<reference evidence="1 2" key="2">
    <citation type="submission" date="2017-09" db="EMBL/GenBank/DDBJ databases">
        <title>Extensive intraspecific genome diversity in a model arbuscular mycorrhizal fungus.</title>
        <authorList>
            <person name="Chen E.C."/>
            <person name="Morin E."/>
            <person name="Beaudet D."/>
            <person name="Noel J."/>
            <person name="Ndikumana S."/>
            <person name="Charron P."/>
            <person name="St-Onge C."/>
            <person name="Giorgi J."/>
            <person name="Grigoriev I.V."/>
            <person name="Roux C."/>
            <person name="Martin F.M."/>
            <person name="Corradi N."/>
        </authorList>
    </citation>
    <scope>NUCLEOTIDE SEQUENCE [LARGE SCALE GENOMIC DNA]</scope>
    <source>
        <strain evidence="1 2">A5</strain>
    </source>
</reference>
<sequence>NITVCAATNCIKDPIPIRGAEMMPTDGEVVDAIIGRLVWRVLGMVTDSGQNHYSAT</sequence>
<dbReference type="Proteomes" id="UP000232722">
    <property type="component" value="Unassembled WGS sequence"/>
</dbReference>
<evidence type="ECO:0000313" key="1">
    <source>
        <dbReference type="EMBL" id="PKB99589.1"/>
    </source>
</evidence>
<accession>A0A2N0NYE3</accession>
<organism evidence="1 2">
    <name type="scientific">Rhizophagus irregularis</name>
    <dbReference type="NCBI Taxonomy" id="588596"/>
    <lineage>
        <taxon>Eukaryota</taxon>
        <taxon>Fungi</taxon>
        <taxon>Fungi incertae sedis</taxon>
        <taxon>Mucoromycota</taxon>
        <taxon>Glomeromycotina</taxon>
        <taxon>Glomeromycetes</taxon>
        <taxon>Glomerales</taxon>
        <taxon>Glomeraceae</taxon>
        <taxon>Rhizophagus</taxon>
    </lineage>
</organism>
<evidence type="ECO:0000313" key="2">
    <source>
        <dbReference type="Proteomes" id="UP000232722"/>
    </source>
</evidence>
<dbReference type="VEuPathDB" id="FungiDB:RhiirA1_406827"/>
<name>A0A2N0NYE3_9GLOM</name>
<dbReference type="VEuPathDB" id="FungiDB:RhiirFUN_009176"/>
<dbReference type="AlphaFoldDB" id="A0A2N0NYE3"/>
<feature type="non-terminal residue" evidence="1">
    <location>
        <position position="1"/>
    </location>
</feature>